<sequence>MSERLDAIVVARGTGEGHQSVSVSTTTAATTNPINAEDPLIYSTVECFAVAGASPTATVATGTPIPALTLIRMTGVQPNDRLAFITATGTGTVYVCPNR</sequence>
<evidence type="ECO:0000313" key="1">
    <source>
        <dbReference type="EMBL" id="CAB5222501.1"/>
    </source>
</evidence>
<accession>A0A6J7WX00</accession>
<dbReference type="EMBL" id="LR798303">
    <property type="protein sequence ID" value="CAB5222501.1"/>
    <property type="molecule type" value="Genomic_DNA"/>
</dbReference>
<gene>
    <name evidence="1" type="ORF">UFOVP368_12</name>
</gene>
<proteinExistence type="predicted"/>
<name>A0A6J7WX00_9CAUD</name>
<organism evidence="1">
    <name type="scientific">uncultured Caudovirales phage</name>
    <dbReference type="NCBI Taxonomy" id="2100421"/>
    <lineage>
        <taxon>Viruses</taxon>
        <taxon>Duplodnaviria</taxon>
        <taxon>Heunggongvirae</taxon>
        <taxon>Uroviricota</taxon>
        <taxon>Caudoviricetes</taxon>
        <taxon>Peduoviridae</taxon>
        <taxon>Maltschvirus</taxon>
        <taxon>Maltschvirus maltsch</taxon>
    </lineage>
</organism>
<reference evidence="1" key="1">
    <citation type="submission" date="2020-05" db="EMBL/GenBank/DDBJ databases">
        <authorList>
            <person name="Chiriac C."/>
            <person name="Salcher M."/>
            <person name="Ghai R."/>
            <person name="Kavagutti S V."/>
        </authorList>
    </citation>
    <scope>NUCLEOTIDE SEQUENCE</scope>
</reference>
<protein>
    <submittedName>
        <fullName evidence="1">Uncharacterized protein</fullName>
    </submittedName>
</protein>